<protein>
    <submittedName>
        <fullName evidence="2">N-acetylneuraminate synthase</fullName>
    </submittedName>
</protein>
<proteinExistence type="predicted"/>
<dbReference type="PANTHER" id="PTHR42966">
    <property type="entry name" value="N-ACETYLNEURAMINATE SYNTHASE"/>
    <property type="match status" value="1"/>
</dbReference>
<dbReference type="InterPro" id="IPR051690">
    <property type="entry name" value="PseI-like"/>
</dbReference>
<dbReference type="PANTHER" id="PTHR42966:SF1">
    <property type="entry name" value="SIALIC ACID SYNTHASE"/>
    <property type="match status" value="1"/>
</dbReference>
<name>J9FGV5_9ZZZZ</name>
<dbReference type="InterPro" id="IPR013132">
    <property type="entry name" value="PseI/NeuA/B-like_N"/>
</dbReference>
<dbReference type="GO" id="GO:0016051">
    <property type="term" value="P:carbohydrate biosynthetic process"/>
    <property type="evidence" value="ECO:0007669"/>
    <property type="project" value="InterPro"/>
</dbReference>
<dbReference type="Pfam" id="PF03102">
    <property type="entry name" value="NeuB"/>
    <property type="match status" value="1"/>
</dbReference>
<evidence type="ECO:0000259" key="1">
    <source>
        <dbReference type="Pfam" id="PF03102"/>
    </source>
</evidence>
<dbReference type="SUPFAM" id="SSF51569">
    <property type="entry name" value="Aldolase"/>
    <property type="match status" value="1"/>
</dbReference>
<reference evidence="2" key="1">
    <citation type="journal article" date="2012" name="PLoS ONE">
        <title>Gene sets for utilization of primary and secondary nutrition supplies in the distal gut of endangered iberian lynx.</title>
        <authorList>
            <person name="Alcaide M."/>
            <person name="Messina E."/>
            <person name="Richter M."/>
            <person name="Bargiela R."/>
            <person name="Peplies J."/>
            <person name="Huws S.A."/>
            <person name="Newbold C.J."/>
            <person name="Golyshin P.N."/>
            <person name="Simon M.A."/>
            <person name="Lopez G."/>
            <person name="Yakimov M.M."/>
            <person name="Ferrer M."/>
        </authorList>
    </citation>
    <scope>NUCLEOTIDE SEQUENCE</scope>
</reference>
<organism evidence="2">
    <name type="scientific">gut metagenome</name>
    <dbReference type="NCBI Taxonomy" id="749906"/>
    <lineage>
        <taxon>unclassified sequences</taxon>
        <taxon>metagenomes</taxon>
        <taxon>organismal metagenomes</taxon>
    </lineage>
</organism>
<dbReference type="EMBL" id="AMCI01006555">
    <property type="protein sequence ID" value="EJW94136.1"/>
    <property type="molecule type" value="Genomic_DNA"/>
</dbReference>
<gene>
    <name evidence="2" type="ORF">EVA_17757</name>
</gene>
<feature type="non-terminal residue" evidence="2">
    <location>
        <position position="1"/>
    </location>
</feature>
<dbReference type="AlphaFoldDB" id="J9FGV5"/>
<sequence>AEYQKKQTGDGESQLDMIRRLHFDFDGHRQLKAYCDKIGIQYLSAAFDVPSVQFLAGLDLPYFKIPSGEITNLPYLEAVAAAKKPVILSTGMSTLPEIEDAMSVLEDGGCPFVTLLHCNTEYPTQYKDANLLAMLDLSEQFGVPVGLSDHTPGWECDVAAAALGAVVIEKHFTLDRNMEGPDHKASLEPNELAEMIKAVRNIEKAMG</sequence>
<dbReference type="Gene3D" id="3.20.20.70">
    <property type="entry name" value="Aldolase class I"/>
    <property type="match status" value="1"/>
</dbReference>
<dbReference type="GO" id="GO:0047444">
    <property type="term" value="F:N-acylneuraminate-9-phosphate synthase activity"/>
    <property type="evidence" value="ECO:0007669"/>
    <property type="project" value="TreeGrafter"/>
</dbReference>
<feature type="domain" description="PseI/NeuA/B-like" evidence="1">
    <location>
        <begin position="1"/>
        <end position="207"/>
    </location>
</feature>
<dbReference type="InterPro" id="IPR013785">
    <property type="entry name" value="Aldolase_TIM"/>
</dbReference>
<feature type="non-terminal residue" evidence="2">
    <location>
        <position position="207"/>
    </location>
</feature>
<evidence type="ECO:0000313" key="2">
    <source>
        <dbReference type="EMBL" id="EJW94136.1"/>
    </source>
</evidence>
<comment type="caution">
    <text evidence="2">The sequence shown here is derived from an EMBL/GenBank/DDBJ whole genome shotgun (WGS) entry which is preliminary data.</text>
</comment>
<accession>J9FGV5</accession>